<keyword evidence="1" id="KW-0963">Cytoplasm</keyword>
<reference evidence="2" key="2">
    <citation type="journal article" date="2007" name="Science">
        <title>Draft genome sequence of the sexually transmitted pathogen Trichomonas vaginalis.</title>
        <authorList>
            <person name="Carlton J.M."/>
            <person name="Hirt R.P."/>
            <person name="Silva J.C."/>
            <person name="Delcher A.L."/>
            <person name="Schatz M."/>
            <person name="Zhao Q."/>
            <person name="Wortman J.R."/>
            <person name="Bidwell S.L."/>
            <person name="Alsmark U.C.M."/>
            <person name="Besteiro S."/>
            <person name="Sicheritz-Ponten T."/>
            <person name="Noel C.J."/>
            <person name="Dacks J.B."/>
            <person name="Foster P.G."/>
            <person name="Simillion C."/>
            <person name="Van de Peer Y."/>
            <person name="Miranda-Saavedra D."/>
            <person name="Barton G.J."/>
            <person name="Westrop G.D."/>
            <person name="Mueller S."/>
            <person name="Dessi D."/>
            <person name="Fiori P.L."/>
            <person name="Ren Q."/>
            <person name="Paulsen I."/>
            <person name="Zhang H."/>
            <person name="Bastida-Corcuera F.D."/>
            <person name="Simoes-Barbosa A."/>
            <person name="Brown M.T."/>
            <person name="Hayes R.D."/>
            <person name="Mukherjee M."/>
            <person name="Okumura C.Y."/>
            <person name="Schneider R."/>
            <person name="Smith A.J."/>
            <person name="Vanacova S."/>
            <person name="Villalvazo M."/>
            <person name="Haas B.J."/>
            <person name="Pertea M."/>
            <person name="Feldblyum T.V."/>
            <person name="Utterback T.R."/>
            <person name="Shu C.L."/>
            <person name="Osoegawa K."/>
            <person name="de Jong P.J."/>
            <person name="Hrdy I."/>
            <person name="Horvathova L."/>
            <person name="Zubacova Z."/>
            <person name="Dolezal P."/>
            <person name="Malik S.B."/>
            <person name="Logsdon J.M. Jr."/>
            <person name="Henze K."/>
            <person name="Gupta A."/>
            <person name="Wang C.C."/>
            <person name="Dunne R.L."/>
            <person name="Upcroft J.A."/>
            <person name="Upcroft P."/>
            <person name="White O."/>
            <person name="Salzberg S.L."/>
            <person name="Tang P."/>
            <person name="Chiu C.-H."/>
            <person name="Lee Y.-S."/>
            <person name="Embley T.M."/>
            <person name="Coombs G.H."/>
            <person name="Mottram J.C."/>
            <person name="Tachezy J."/>
            <person name="Fraser-Liggett C.M."/>
            <person name="Johnson P.J."/>
        </authorList>
    </citation>
    <scope>NUCLEOTIDE SEQUENCE [LARGE SCALE GENOMIC DNA]</scope>
    <source>
        <strain evidence="2">G3</strain>
    </source>
</reference>
<dbReference type="InterPro" id="IPR036390">
    <property type="entry name" value="WH_DNA-bd_sf"/>
</dbReference>
<sequence length="366" mass="40586">MSSWKQVTCDQRGVPMLIDEIITKQYPNFSLTIPRIRYGEIGVLTLTNKRLIFNVYQNPIALEFDLSELGQFTTAAHPADANALAFSKFKSASGEDFSMQALKFDLTDLAARLSTSQSSSSGSSKRIVKKISTKSASREFRGIAAAKQIEQNDIDQKNAQLSSSLADIQSLKESAQQLLNFAQELKRKGDSDSKSDLDEVYAALGVTDSTIEKSGGQFSERLALRFATDISKVLEVKGGVLSVAEAFCIFNRKLGTDYVSPNDLADAIKHLQRRQYKVKVETIEGVTVVILANKTYQAVLTDILSKIDEGEYTTPLLMSKKTGLPMSIARNYLLHAEVDGVFCRDDSMAGLRFYKNNFKNFKPMSY</sequence>
<dbReference type="SMR" id="A2EX59"/>
<dbReference type="KEGG" id="tva:4760619"/>
<dbReference type="InterPro" id="IPR037855">
    <property type="entry name" value="Vps36"/>
</dbReference>
<reference evidence="2" key="1">
    <citation type="submission" date="2006-10" db="EMBL/GenBank/DDBJ databases">
        <authorList>
            <person name="Amadeo P."/>
            <person name="Zhao Q."/>
            <person name="Wortman J."/>
            <person name="Fraser-Liggett C."/>
            <person name="Carlton J."/>
        </authorList>
    </citation>
    <scope>NUCLEOTIDE SEQUENCE</scope>
    <source>
        <strain evidence="2">G3</strain>
    </source>
</reference>
<name>A2EX59_TRIV3</name>
<dbReference type="GO" id="GO:0031902">
    <property type="term" value="C:late endosome membrane"/>
    <property type="evidence" value="ECO:0000318"/>
    <property type="project" value="GO_Central"/>
</dbReference>
<keyword evidence="1" id="KW-0813">Transport</keyword>
<dbReference type="SUPFAM" id="SSF46785">
    <property type="entry name" value="Winged helix' DNA-binding domain"/>
    <property type="match status" value="1"/>
</dbReference>
<dbReference type="PANTHER" id="PTHR13128">
    <property type="entry name" value="VACUOLAR PROTEIN-SORTING-ASSOCIATED PROTEIN 36"/>
    <property type="match status" value="1"/>
</dbReference>
<proteinExistence type="inferred from homology"/>
<accession>A2EX59</accession>
<dbReference type="GO" id="GO:0000814">
    <property type="term" value="C:ESCRT II complex"/>
    <property type="evidence" value="ECO:0000318"/>
    <property type="project" value="GO_Central"/>
</dbReference>
<dbReference type="GO" id="GO:0043328">
    <property type="term" value="P:protein transport to vacuole involved in ubiquitin-dependent protein catabolic process via the multivesicular body sorting pathway"/>
    <property type="evidence" value="ECO:0000318"/>
    <property type="project" value="GO_Central"/>
</dbReference>
<dbReference type="STRING" id="5722.A2EX59"/>
<dbReference type="Pfam" id="PF04157">
    <property type="entry name" value="EAP30"/>
    <property type="match status" value="1"/>
</dbReference>
<evidence type="ECO:0000313" key="3">
    <source>
        <dbReference type="Proteomes" id="UP000001542"/>
    </source>
</evidence>
<dbReference type="InterPro" id="IPR040608">
    <property type="entry name" value="Snf8/Vps36"/>
</dbReference>
<dbReference type="AlphaFoldDB" id="A2EX59"/>
<gene>
    <name evidence="2" type="ORF">TVAG_370070</name>
</gene>
<keyword evidence="3" id="KW-1185">Reference proteome</keyword>
<organism evidence="2 3">
    <name type="scientific">Trichomonas vaginalis (strain ATCC PRA-98 / G3)</name>
    <dbReference type="NCBI Taxonomy" id="412133"/>
    <lineage>
        <taxon>Eukaryota</taxon>
        <taxon>Metamonada</taxon>
        <taxon>Parabasalia</taxon>
        <taxon>Trichomonadida</taxon>
        <taxon>Trichomonadidae</taxon>
        <taxon>Trichomonas</taxon>
    </lineage>
</organism>
<keyword evidence="1" id="KW-0967">Endosome</keyword>
<dbReference type="EMBL" id="DS113525">
    <property type="protein sequence ID" value="EAY02779.1"/>
    <property type="molecule type" value="Genomic_DNA"/>
</dbReference>
<dbReference type="OrthoDB" id="271448at2759"/>
<evidence type="ECO:0000256" key="1">
    <source>
        <dbReference type="RuleBase" id="RU367095"/>
    </source>
</evidence>
<dbReference type="OMA" id="MSIARNY"/>
<dbReference type="GO" id="GO:0032266">
    <property type="term" value="F:phosphatidylinositol-3-phosphate binding"/>
    <property type="evidence" value="ECO:0007669"/>
    <property type="project" value="UniProtKB-UniRule"/>
</dbReference>
<keyword evidence="1" id="KW-0653">Protein transport</keyword>
<evidence type="ECO:0000313" key="2">
    <source>
        <dbReference type="EMBL" id="EAY02779.1"/>
    </source>
</evidence>
<dbReference type="VEuPathDB" id="TrichDB:TVAGG3_0860180"/>
<comment type="subunit">
    <text evidence="1">Component of the endosomal sorting complex required for transport II (ESCRT-II).</text>
</comment>
<dbReference type="InterPro" id="IPR036388">
    <property type="entry name" value="WH-like_DNA-bd_sf"/>
</dbReference>
<protein>
    <recommendedName>
        <fullName evidence="1">Vacuolar protein-sorting-associated protein 36</fullName>
    </recommendedName>
    <alternativeName>
        <fullName evidence="1">ESCRT-II complex subunit VPS36</fullName>
    </alternativeName>
</protein>
<dbReference type="RefSeq" id="XP_001315002.1">
    <property type="nucleotide sequence ID" value="XM_001314967.1"/>
</dbReference>
<dbReference type="eggNOG" id="KOG2760">
    <property type="taxonomic scope" value="Eukaryota"/>
</dbReference>
<dbReference type="PANTHER" id="PTHR13128:SF12">
    <property type="entry name" value="VACUOLAR PROTEIN-SORTING-ASSOCIATED PROTEIN 36"/>
    <property type="match status" value="1"/>
</dbReference>
<dbReference type="InParanoid" id="A2EX59"/>
<dbReference type="Gene3D" id="1.10.10.10">
    <property type="entry name" value="Winged helix-like DNA-binding domain superfamily/Winged helix DNA-binding domain"/>
    <property type="match status" value="2"/>
</dbReference>
<comment type="similarity">
    <text evidence="1">Belongs to the VPS36 family.</text>
</comment>
<dbReference type="Proteomes" id="UP000001542">
    <property type="component" value="Unassembled WGS sequence"/>
</dbReference>
<comment type="function">
    <text evidence="1">Component of the ESCRT-II complex (endosomal sorting complex required for transport II), which is required for multivesicular body (MVB) formation and sorting of endosomal cargo proteins into MVBs.</text>
</comment>
<dbReference type="VEuPathDB" id="TrichDB:TVAG_370070"/>
<comment type="subcellular location">
    <subcellularLocation>
        <location evidence="1">Cytoplasm</location>
    </subcellularLocation>
    <subcellularLocation>
        <location evidence="1">Endosome</location>
    </subcellularLocation>
</comment>
<dbReference type="GO" id="GO:0043130">
    <property type="term" value="F:ubiquitin binding"/>
    <property type="evidence" value="ECO:0000318"/>
    <property type="project" value="GO_Central"/>
</dbReference>